<feature type="compositionally biased region" description="Low complexity" evidence="1">
    <location>
        <begin position="123"/>
        <end position="134"/>
    </location>
</feature>
<dbReference type="EMBL" id="BAABGZ010000027">
    <property type="protein sequence ID" value="GAA4358344.1"/>
    <property type="molecule type" value="Genomic_DNA"/>
</dbReference>
<accession>A0ABP8IGE2</accession>
<evidence type="ECO:0000256" key="2">
    <source>
        <dbReference type="SAM" id="SignalP"/>
    </source>
</evidence>
<feature type="chain" id="PRO_5046813143" evidence="2">
    <location>
        <begin position="31"/>
        <end position="142"/>
    </location>
</feature>
<name>A0ABP8IGE2_9BACT</name>
<dbReference type="Proteomes" id="UP001501153">
    <property type="component" value="Unassembled WGS sequence"/>
</dbReference>
<gene>
    <name evidence="3" type="ORF">GCM10023185_23940</name>
</gene>
<reference evidence="4" key="1">
    <citation type="journal article" date="2019" name="Int. J. Syst. Evol. Microbiol.">
        <title>The Global Catalogue of Microorganisms (GCM) 10K type strain sequencing project: providing services to taxonomists for standard genome sequencing and annotation.</title>
        <authorList>
            <consortium name="The Broad Institute Genomics Platform"/>
            <consortium name="The Broad Institute Genome Sequencing Center for Infectious Disease"/>
            <person name="Wu L."/>
            <person name="Ma J."/>
        </authorList>
    </citation>
    <scope>NUCLEOTIDE SEQUENCE [LARGE SCALE GENOMIC DNA]</scope>
    <source>
        <strain evidence="4">JCM 17923</strain>
    </source>
</reference>
<evidence type="ECO:0000313" key="4">
    <source>
        <dbReference type="Proteomes" id="UP001501153"/>
    </source>
</evidence>
<feature type="region of interest" description="Disordered" evidence="1">
    <location>
        <begin position="123"/>
        <end position="142"/>
    </location>
</feature>
<sequence length="142" mass="15937">MFVFTLPLAMKTTLTILGLLLGALPLTAQAQMADRQNPVPAFVRPPGAAAATELTREMAARLQLNEYQYLQLLPLNQTRLTQLNLLNRQYQNDQLTRLAKIAELEAYYEQECRRILTPTQLSQLQQTQQPASLPDNESNGLG</sequence>
<feature type="signal peptide" evidence="2">
    <location>
        <begin position="1"/>
        <end position="30"/>
    </location>
</feature>
<keyword evidence="4" id="KW-1185">Reference proteome</keyword>
<evidence type="ECO:0000256" key="1">
    <source>
        <dbReference type="SAM" id="MobiDB-lite"/>
    </source>
</evidence>
<evidence type="ECO:0000313" key="3">
    <source>
        <dbReference type="EMBL" id="GAA4358344.1"/>
    </source>
</evidence>
<comment type="caution">
    <text evidence="3">The sequence shown here is derived from an EMBL/GenBank/DDBJ whole genome shotgun (WGS) entry which is preliminary data.</text>
</comment>
<keyword evidence="2" id="KW-0732">Signal</keyword>
<proteinExistence type="predicted"/>
<organism evidence="3 4">
    <name type="scientific">Hymenobacter saemangeumensis</name>
    <dbReference type="NCBI Taxonomy" id="1084522"/>
    <lineage>
        <taxon>Bacteria</taxon>
        <taxon>Pseudomonadati</taxon>
        <taxon>Bacteroidota</taxon>
        <taxon>Cytophagia</taxon>
        <taxon>Cytophagales</taxon>
        <taxon>Hymenobacteraceae</taxon>
        <taxon>Hymenobacter</taxon>
    </lineage>
</organism>
<protein>
    <submittedName>
        <fullName evidence="3">Uncharacterized protein</fullName>
    </submittedName>
</protein>